<dbReference type="SUPFAM" id="SSF48403">
    <property type="entry name" value="Ankyrin repeat"/>
    <property type="match status" value="1"/>
</dbReference>
<dbReference type="PRINTS" id="PR01415">
    <property type="entry name" value="ANKYRIN"/>
</dbReference>
<dbReference type="AlphaFoldDB" id="A0A136IPK8"/>
<gene>
    <name evidence="4" type="ORF">Micbo1qcDRAFT_190389</name>
</gene>
<dbReference type="Pfam" id="PF12796">
    <property type="entry name" value="Ank_2"/>
    <property type="match status" value="2"/>
</dbReference>
<sequence>MNMNDDDQDKEDYCWTPLQSAAKAGDLDAITTILGEATAAGTLAEVVNAPPAGYYGRTALQAACESGHEAIVSALLAAGARVDAPGGHNSGRTALQLACLTTSTAAVPNLQLHYGNEDELVEHLAVRHRVVDMLLESAAAGEDVINKPASRYSGRTALQAASEAGDAALVKKLLALGADANAPPSLTLGLTALQAAAGRGHRDVVRMLLDAGANANGPACRHRGYTALQGACLHGGSVELVDALLKAGADPNQHGSRFQGGYALHAAVEGGNVDIVRALLKAGARVDVTPSPSLPRQTPLQSAMLLPDGQREVMEQVLRDAGAVPEGGLSFKCGSLLEFRLAT</sequence>
<keyword evidence="5" id="KW-1185">Reference proteome</keyword>
<evidence type="ECO:0000313" key="5">
    <source>
        <dbReference type="Proteomes" id="UP000070501"/>
    </source>
</evidence>
<keyword evidence="2 3" id="KW-0040">ANK repeat</keyword>
<feature type="repeat" description="ANK" evidence="3">
    <location>
        <begin position="153"/>
        <end position="185"/>
    </location>
</feature>
<dbReference type="InterPro" id="IPR002110">
    <property type="entry name" value="Ankyrin_rpt"/>
</dbReference>
<dbReference type="PANTHER" id="PTHR24126">
    <property type="entry name" value="ANKYRIN REPEAT, PH AND SEC7 DOMAIN CONTAINING PROTEIN SECG-RELATED"/>
    <property type="match status" value="1"/>
</dbReference>
<evidence type="ECO:0000256" key="1">
    <source>
        <dbReference type="ARBA" id="ARBA00022737"/>
    </source>
</evidence>
<accession>A0A136IPK8</accession>
<dbReference type="PROSITE" id="PS50297">
    <property type="entry name" value="ANK_REP_REGION"/>
    <property type="match status" value="5"/>
</dbReference>
<evidence type="ECO:0000256" key="2">
    <source>
        <dbReference type="ARBA" id="ARBA00023043"/>
    </source>
</evidence>
<dbReference type="PROSITE" id="PS50088">
    <property type="entry name" value="ANK_REPEAT"/>
    <property type="match status" value="5"/>
</dbReference>
<reference evidence="5" key="1">
    <citation type="submission" date="2016-02" db="EMBL/GenBank/DDBJ databases">
        <title>Draft genome sequence of Microdochium bolleyi, a fungal endophyte of beachgrass.</title>
        <authorList>
            <consortium name="DOE Joint Genome Institute"/>
            <person name="David A.S."/>
            <person name="May G."/>
            <person name="Haridas S."/>
            <person name="Lim J."/>
            <person name="Wang M."/>
            <person name="Labutti K."/>
            <person name="Lipzen A."/>
            <person name="Barry K."/>
            <person name="Grigoriev I.V."/>
        </authorList>
    </citation>
    <scope>NUCLEOTIDE SEQUENCE [LARGE SCALE GENOMIC DNA]</scope>
    <source>
        <strain evidence="5">J235TASD1</strain>
    </source>
</reference>
<protein>
    <submittedName>
        <fullName evidence="4">Ankyrin repeat-containing domain protein</fullName>
    </submittedName>
</protein>
<dbReference type="PANTHER" id="PTHR24126:SF14">
    <property type="entry name" value="ANK_REP_REGION DOMAIN-CONTAINING PROTEIN"/>
    <property type="match status" value="1"/>
</dbReference>
<dbReference type="EMBL" id="KQ964265">
    <property type="protein sequence ID" value="KXJ86863.1"/>
    <property type="molecule type" value="Genomic_DNA"/>
</dbReference>
<name>A0A136IPK8_9PEZI</name>
<feature type="repeat" description="ANK" evidence="3">
    <location>
        <begin position="259"/>
        <end position="291"/>
    </location>
</feature>
<dbReference type="OrthoDB" id="4772757at2759"/>
<feature type="repeat" description="ANK" evidence="3">
    <location>
        <begin position="188"/>
        <end position="216"/>
    </location>
</feature>
<organism evidence="4 5">
    <name type="scientific">Microdochium bolleyi</name>
    <dbReference type="NCBI Taxonomy" id="196109"/>
    <lineage>
        <taxon>Eukaryota</taxon>
        <taxon>Fungi</taxon>
        <taxon>Dikarya</taxon>
        <taxon>Ascomycota</taxon>
        <taxon>Pezizomycotina</taxon>
        <taxon>Sordariomycetes</taxon>
        <taxon>Xylariomycetidae</taxon>
        <taxon>Xylariales</taxon>
        <taxon>Microdochiaceae</taxon>
        <taxon>Microdochium</taxon>
    </lineage>
</organism>
<evidence type="ECO:0000256" key="3">
    <source>
        <dbReference type="PROSITE-ProRule" id="PRU00023"/>
    </source>
</evidence>
<dbReference type="SMART" id="SM00248">
    <property type="entry name" value="ANK"/>
    <property type="match status" value="7"/>
</dbReference>
<keyword evidence="1" id="KW-0677">Repeat</keyword>
<evidence type="ECO:0000313" key="4">
    <source>
        <dbReference type="EMBL" id="KXJ86863.1"/>
    </source>
</evidence>
<dbReference type="Pfam" id="PF00023">
    <property type="entry name" value="Ank"/>
    <property type="match status" value="1"/>
</dbReference>
<feature type="repeat" description="ANK" evidence="3">
    <location>
        <begin position="223"/>
        <end position="256"/>
    </location>
</feature>
<proteinExistence type="predicted"/>
<dbReference type="Proteomes" id="UP000070501">
    <property type="component" value="Unassembled WGS sequence"/>
</dbReference>
<feature type="repeat" description="ANK" evidence="3">
    <location>
        <begin position="55"/>
        <end position="87"/>
    </location>
</feature>
<dbReference type="InParanoid" id="A0A136IPK8"/>
<dbReference type="InterPro" id="IPR036770">
    <property type="entry name" value="Ankyrin_rpt-contain_sf"/>
</dbReference>
<dbReference type="Gene3D" id="1.25.40.20">
    <property type="entry name" value="Ankyrin repeat-containing domain"/>
    <property type="match status" value="2"/>
</dbReference>
<dbReference type="STRING" id="196109.A0A136IPK8"/>